<keyword evidence="2" id="KW-1185">Reference proteome</keyword>
<dbReference type="OrthoDB" id="5783260at2"/>
<name>A0A1I2LV00_9BACI</name>
<dbReference type="Proteomes" id="UP000198897">
    <property type="component" value="Unassembled WGS sequence"/>
</dbReference>
<organism evidence="1 2">
    <name type="scientific">Halobacillus alkaliphilus</name>
    <dbReference type="NCBI Taxonomy" id="396056"/>
    <lineage>
        <taxon>Bacteria</taxon>
        <taxon>Bacillati</taxon>
        <taxon>Bacillota</taxon>
        <taxon>Bacilli</taxon>
        <taxon>Bacillales</taxon>
        <taxon>Bacillaceae</taxon>
        <taxon>Halobacillus</taxon>
    </lineage>
</organism>
<dbReference type="InterPro" id="IPR007362">
    <property type="entry name" value="DUF429"/>
</dbReference>
<dbReference type="EMBL" id="FOOG01000010">
    <property type="protein sequence ID" value="SFF82270.1"/>
    <property type="molecule type" value="Genomic_DNA"/>
</dbReference>
<evidence type="ECO:0000313" key="2">
    <source>
        <dbReference type="Proteomes" id="UP000198897"/>
    </source>
</evidence>
<evidence type="ECO:0008006" key="3">
    <source>
        <dbReference type="Google" id="ProtNLM"/>
    </source>
</evidence>
<dbReference type="RefSeq" id="WP_089751517.1">
    <property type="nucleotide sequence ID" value="NZ_FOOG01000010.1"/>
</dbReference>
<reference evidence="2" key="1">
    <citation type="submission" date="2016-10" db="EMBL/GenBank/DDBJ databases">
        <authorList>
            <person name="Varghese N."/>
            <person name="Submissions S."/>
        </authorList>
    </citation>
    <scope>NUCLEOTIDE SEQUENCE [LARGE SCALE GENOMIC DNA]</scope>
    <source>
        <strain evidence="2">FP5</strain>
    </source>
</reference>
<sequence length="219" mass="24781">MKFIGIDLSGPSNHKDTAAVVCREEHNQLFIEDLQSGLSDQAIFSIITEQAKRNNKIYIGIDAPLSYQDGGGDRETDRGLRNYAKHLGVKPGSIMPPTLTRMIYLTARGVHLAHMIKNSFPNKVEIVEVHPGIALASRLPIEDRPQAVLYKKDEQSRRFVHKWLSEIYFQSVDLVEDSSTHQLDACLAALACWHWFSETKSPAWHMPEQPPHHPFPFSS</sequence>
<accession>A0A1I2LV00</accession>
<protein>
    <recommendedName>
        <fullName evidence="3">DUF429 domain-containing protein</fullName>
    </recommendedName>
</protein>
<dbReference type="AlphaFoldDB" id="A0A1I2LV00"/>
<proteinExistence type="predicted"/>
<dbReference type="Pfam" id="PF04250">
    <property type="entry name" value="DUF429"/>
    <property type="match status" value="1"/>
</dbReference>
<evidence type="ECO:0000313" key="1">
    <source>
        <dbReference type="EMBL" id="SFF82270.1"/>
    </source>
</evidence>
<gene>
    <name evidence="1" type="ORF">SAMN05216353_11042</name>
</gene>